<dbReference type="InterPro" id="IPR039556">
    <property type="entry name" value="ICL/PEPM"/>
</dbReference>
<dbReference type="SUPFAM" id="SSF51621">
    <property type="entry name" value="Phosphoenolpyruvate/pyruvate domain"/>
    <property type="match status" value="1"/>
</dbReference>
<dbReference type="CDD" id="cd00377">
    <property type="entry name" value="ICL_PEPM"/>
    <property type="match status" value="1"/>
</dbReference>
<dbReference type="EMBL" id="QHHQ01000001">
    <property type="protein sequence ID" value="RAI03596.1"/>
    <property type="molecule type" value="Genomic_DNA"/>
</dbReference>
<dbReference type="GO" id="GO:0016833">
    <property type="term" value="F:oxo-acid-lyase activity"/>
    <property type="evidence" value="ECO:0007669"/>
    <property type="project" value="UniProtKB-ARBA"/>
</dbReference>
<keyword evidence="2" id="KW-1185">Reference proteome</keyword>
<dbReference type="RefSeq" id="WP_111342431.1">
    <property type="nucleotide sequence ID" value="NZ_QHHQ01000001.1"/>
</dbReference>
<dbReference type="Gene3D" id="3.20.20.60">
    <property type="entry name" value="Phosphoenolpyruvate-binding domains"/>
    <property type="match status" value="1"/>
</dbReference>
<sequence length="293" mass="31513">MAKPTLKAALAAGEFVVAPGVHDMIAAAVFNRSGLDFAYASGYWMTASAYGLPDAGIATYTQMVDRVRTLCTMVNAGVIADADTGYGGLLNVHHTVIGYEEAGVTAIQIEDQEFPKKCGHTPFKRLIPVEDMVDKIKVACDARRNPDTFIIARTDARQSEGFEGAVKRAVAYGEAGADVLFIEALVSDEEMREACRRLDKPTLANMADGGLTPIRSASELKEIGYDMAIYPAATGLAAAHAAEAVFNAFRTLGTSQSPDVPLFSFKEFNSLIGFEEVWAFERKWGKPTGPAND</sequence>
<gene>
    <name evidence="1" type="ORF">DLJ53_03650</name>
</gene>
<evidence type="ECO:0000313" key="1">
    <source>
        <dbReference type="EMBL" id="RAI03596.1"/>
    </source>
</evidence>
<evidence type="ECO:0000313" key="2">
    <source>
        <dbReference type="Proteomes" id="UP000249590"/>
    </source>
</evidence>
<dbReference type="Pfam" id="PF13714">
    <property type="entry name" value="PEP_mutase"/>
    <property type="match status" value="1"/>
</dbReference>
<dbReference type="InterPro" id="IPR015813">
    <property type="entry name" value="Pyrv/PenolPyrv_kinase-like_dom"/>
</dbReference>
<proteinExistence type="predicted"/>
<accession>A0A8B2P0C2</accession>
<dbReference type="PANTHER" id="PTHR42905">
    <property type="entry name" value="PHOSPHOENOLPYRUVATE CARBOXYLASE"/>
    <property type="match status" value="1"/>
</dbReference>
<dbReference type="Proteomes" id="UP000249590">
    <property type="component" value="Unassembled WGS sequence"/>
</dbReference>
<protein>
    <submittedName>
        <fullName evidence="1">Carboxyvinyl-carboxyphosphonate phosphorylmutase</fullName>
    </submittedName>
</protein>
<dbReference type="OrthoDB" id="8629576at2"/>
<dbReference type="InterPro" id="IPR040442">
    <property type="entry name" value="Pyrv_kinase-like_dom_sf"/>
</dbReference>
<reference evidence="1 2" key="1">
    <citation type="submission" date="2018-05" db="EMBL/GenBank/DDBJ databases">
        <title>Acuticoccus sediminis sp. nov., isolated from deep-sea sediment of Indian Ocean.</title>
        <authorList>
            <person name="Liu X."/>
            <person name="Lai Q."/>
            <person name="Du Y."/>
            <person name="Sun F."/>
            <person name="Zhang X."/>
            <person name="Wang S."/>
            <person name="Shao Z."/>
        </authorList>
    </citation>
    <scope>NUCLEOTIDE SEQUENCE [LARGE SCALE GENOMIC DNA]</scope>
    <source>
        <strain evidence="1 2">PTG4-2</strain>
    </source>
</reference>
<name>A0A8B2P0C2_9HYPH</name>
<organism evidence="1 2">
    <name type="scientific">Acuticoccus sediminis</name>
    <dbReference type="NCBI Taxonomy" id="2184697"/>
    <lineage>
        <taxon>Bacteria</taxon>
        <taxon>Pseudomonadati</taxon>
        <taxon>Pseudomonadota</taxon>
        <taxon>Alphaproteobacteria</taxon>
        <taxon>Hyphomicrobiales</taxon>
        <taxon>Amorphaceae</taxon>
        <taxon>Acuticoccus</taxon>
    </lineage>
</organism>
<dbReference type="PANTHER" id="PTHR42905:SF5">
    <property type="entry name" value="CARBOXYVINYL-CARBOXYPHOSPHONATE PHOSPHORYLMUTASE, CHLOROPLASTIC"/>
    <property type="match status" value="1"/>
</dbReference>
<comment type="caution">
    <text evidence="1">The sequence shown here is derived from an EMBL/GenBank/DDBJ whole genome shotgun (WGS) entry which is preliminary data.</text>
</comment>
<dbReference type="AlphaFoldDB" id="A0A8B2P0C2"/>